<dbReference type="Proteomes" id="UP000237271">
    <property type="component" value="Unassembled WGS sequence"/>
</dbReference>
<keyword evidence="2" id="KW-1185">Reference proteome</keyword>
<gene>
    <name evidence="1" type="ORF">PHPALM_2041</name>
</gene>
<protein>
    <recommendedName>
        <fullName evidence="3">Crinkler (CRN) family protein</fullName>
    </recommendedName>
</protein>
<name>A0A2P4YR08_9STRA</name>
<feature type="non-terminal residue" evidence="1">
    <location>
        <position position="665"/>
    </location>
</feature>
<evidence type="ECO:0000313" key="1">
    <source>
        <dbReference type="EMBL" id="POM80159.1"/>
    </source>
</evidence>
<sequence length="665" mass="75718">MVKKAVWFELVDGRTTNVFTGTSANAVDLAEDAQVYEIQKAVVDRFSCVLPLRVVTTSLRVYANRATYDRNQVLEPHTSIGTLGEQEPLIVEVPQRCRVGISAQVQEKNLLHQLEWQEPKRLCLGSGQNWPASAVKDIKDPLVKHYQAWKEGCEDKQHHAILLVASGQGTGKSRMLDEMKNLLCQAAEQSMDQEFIKRMENAYVFNMTFGDHTAAIHSLRVPEYEISYRMLYQLSKEKPGWSTFRYELERSYSNLPLTIGSVIALLAKLEKINHMKDMTVVLCVDGLQKLVYDDTKTCGFYRVLTSIYSFLNSSIAFAVCVCSSTVQGPIRQAFVDSPQMHQFLLPPLLDGHKILTTRTRIAKQLVDDMGGHGRGLEVLERVLNRHKDSLDLIDPADIVDKEYRKFESLGGDIWCSLLFCDEANIKAVVAAILSRRKYGLLERIGHTDLTVDEIRSMWLFRWTHEERLECAFILFVNLTRIWPTTCEDDFNSHLTRSELVWQRFEQIVALHRRMKAVAYCETSVALSEFHVGKKQVQCNEVMRCKLLQTDEKIDEELTSKNAKTPDSDVLILITLAEATTFDLPPRCGLVSKNEFEQYFGPFASRAYRSLLEPLDINTASYHQVEGVGDANANKVIEKRPYSNLEDAVNRLGFNNKKCKTAEILL</sequence>
<comment type="caution">
    <text evidence="1">The sequence shown here is derived from an EMBL/GenBank/DDBJ whole genome shotgun (WGS) entry which is preliminary data.</text>
</comment>
<reference evidence="1 2" key="1">
    <citation type="journal article" date="2017" name="Genome Biol. Evol.">
        <title>Phytophthora megakarya and P. palmivora, closely related causal agents of cacao black pod rot, underwent increases in genome sizes and gene numbers by different mechanisms.</title>
        <authorList>
            <person name="Ali S.S."/>
            <person name="Shao J."/>
            <person name="Lary D.J."/>
            <person name="Kronmiller B."/>
            <person name="Shen D."/>
            <person name="Strem M.D."/>
            <person name="Amoako-Attah I."/>
            <person name="Akrofi A.Y."/>
            <person name="Begoude B.A."/>
            <person name="Ten Hoopen G.M."/>
            <person name="Coulibaly K."/>
            <person name="Kebe B.I."/>
            <person name="Melnick R.L."/>
            <person name="Guiltinan M.J."/>
            <person name="Tyler B.M."/>
            <person name="Meinhardt L.W."/>
            <person name="Bailey B.A."/>
        </authorList>
    </citation>
    <scope>NUCLEOTIDE SEQUENCE [LARGE SCALE GENOMIC DNA]</scope>
    <source>
        <strain evidence="2">sbr112.9</strain>
    </source>
</reference>
<organism evidence="1 2">
    <name type="scientific">Phytophthora palmivora</name>
    <dbReference type="NCBI Taxonomy" id="4796"/>
    <lineage>
        <taxon>Eukaryota</taxon>
        <taxon>Sar</taxon>
        <taxon>Stramenopiles</taxon>
        <taxon>Oomycota</taxon>
        <taxon>Peronosporomycetes</taxon>
        <taxon>Peronosporales</taxon>
        <taxon>Peronosporaceae</taxon>
        <taxon>Phytophthora</taxon>
    </lineage>
</organism>
<dbReference type="AlphaFoldDB" id="A0A2P4YR08"/>
<accession>A0A2P4YR08</accession>
<evidence type="ECO:0008006" key="3">
    <source>
        <dbReference type="Google" id="ProtNLM"/>
    </source>
</evidence>
<dbReference type="SUPFAM" id="SSF81585">
    <property type="entry name" value="PsbU/PolX domain-like"/>
    <property type="match status" value="1"/>
</dbReference>
<evidence type="ECO:0000313" key="2">
    <source>
        <dbReference type="Proteomes" id="UP000237271"/>
    </source>
</evidence>
<dbReference type="OrthoDB" id="123702at2759"/>
<proteinExistence type="predicted"/>
<dbReference type="EMBL" id="NCKW01000668">
    <property type="protein sequence ID" value="POM80159.1"/>
    <property type="molecule type" value="Genomic_DNA"/>
</dbReference>